<evidence type="ECO:0000313" key="4">
    <source>
        <dbReference type="EMBL" id="QQX27454.1"/>
    </source>
</evidence>
<gene>
    <name evidence="4" type="ORF">JGZ69_10630</name>
</gene>
<dbReference type="Gene3D" id="1.10.150.240">
    <property type="entry name" value="Putative phosphatase, domain 2"/>
    <property type="match status" value="1"/>
</dbReference>
<evidence type="ECO:0000256" key="3">
    <source>
        <dbReference type="ARBA" id="ARBA00022801"/>
    </source>
</evidence>
<dbReference type="GO" id="GO:0016787">
    <property type="term" value="F:hydrolase activity"/>
    <property type="evidence" value="ECO:0007669"/>
    <property type="project" value="UniProtKB-KW"/>
</dbReference>
<sequence length="215" mass="24299">MKAIIFDFDGLILDTETIWYESYKETMKSYKCDLPLEQFSKCIGSDDTALYAYFKEQLGDDCNVQEIEDAAKTFYEKKMTAPVARAGVKEYLEDAKKLGYKISLATSSSKMWVTNYLSQLNLLHYFDLLITKDDVDKVKPAPDLYLKAVDSLNVKPDEAIAFEDSLNGLQAALAAGLKCVIVPNPVTEHLAFENHHLRLQSMADMSLSEVIREVE</sequence>
<comment type="similarity">
    <text evidence="1">Belongs to the HAD-like hydrolase superfamily. CbbY/CbbZ/Gph/YieH family.</text>
</comment>
<evidence type="ECO:0000313" key="5">
    <source>
        <dbReference type="Proteomes" id="UP000595512"/>
    </source>
</evidence>
<dbReference type="RefSeq" id="WP_181294226.1">
    <property type="nucleotide sequence ID" value="NZ_CP066701.1"/>
</dbReference>
<dbReference type="InterPro" id="IPR023214">
    <property type="entry name" value="HAD_sf"/>
</dbReference>
<dbReference type="SFLD" id="SFLDS00003">
    <property type="entry name" value="Haloacid_Dehalogenase"/>
    <property type="match status" value="1"/>
</dbReference>
<reference evidence="4 5" key="1">
    <citation type="submission" date="2020-12" db="EMBL/GenBank/DDBJ databases">
        <title>Taxonomic evaluation of the Bacillus sporothermodurans group of bacteria based on whole genome sequences.</title>
        <authorList>
            <person name="Fiedler G."/>
            <person name="Herbstmann A.-D."/>
            <person name="Doll E."/>
            <person name="Wenning M."/>
            <person name="Brinks E."/>
            <person name="Kabisch J."/>
            <person name="Breitenwieser F."/>
            <person name="Lappann M."/>
            <person name="Boehnlein C."/>
            <person name="Franz C."/>
        </authorList>
    </citation>
    <scope>NUCLEOTIDE SEQUENCE [LARGE SCALE GENOMIC DNA]</scope>
    <source>
        <strain evidence="4 5">DSM 10599</strain>
    </source>
</reference>
<dbReference type="SUPFAM" id="SSF56784">
    <property type="entry name" value="HAD-like"/>
    <property type="match status" value="1"/>
</dbReference>
<dbReference type="InterPro" id="IPR006439">
    <property type="entry name" value="HAD-SF_hydro_IA"/>
</dbReference>
<dbReference type="PANTHER" id="PTHR18901">
    <property type="entry name" value="2-DEOXYGLUCOSE-6-PHOSPHATE PHOSPHATASE 2"/>
    <property type="match status" value="1"/>
</dbReference>
<proteinExistence type="inferred from homology"/>
<dbReference type="AlphaFoldDB" id="A0AB37HJ52"/>
<keyword evidence="3 4" id="KW-0378">Hydrolase</keyword>
<dbReference type="CDD" id="cd16423">
    <property type="entry name" value="HAD_BPGM-like"/>
    <property type="match status" value="1"/>
</dbReference>
<dbReference type="EMBL" id="CP066701">
    <property type="protein sequence ID" value="QQX27454.1"/>
    <property type="molecule type" value="Genomic_DNA"/>
</dbReference>
<dbReference type="InterPro" id="IPR041492">
    <property type="entry name" value="HAD_2"/>
</dbReference>
<dbReference type="FunFam" id="3.40.50.1000:FF:000036">
    <property type="entry name" value="HAD family hydrolase"/>
    <property type="match status" value="1"/>
</dbReference>
<dbReference type="InterPro" id="IPR036412">
    <property type="entry name" value="HAD-like_sf"/>
</dbReference>
<dbReference type="NCBIfam" id="TIGR01509">
    <property type="entry name" value="HAD-SF-IA-v3"/>
    <property type="match status" value="1"/>
</dbReference>
<protein>
    <submittedName>
        <fullName evidence="4">HAD family hydrolase</fullName>
    </submittedName>
</protein>
<dbReference type="GO" id="GO:0046872">
    <property type="term" value="F:metal ion binding"/>
    <property type="evidence" value="ECO:0007669"/>
    <property type="project" value="UniProtKB-KW"/>
</dbReference>
<organism evidence="4 5">
    <name type="scientific">Heyndrickxia sporothermodurans</name>
    <dbReference type="NCBI Taxonomy" id="46224"/>
    <lineage>
        <taxon>Bacteria</taxon>
        <taxon>Bacillati</taxon>
        <taxon>Bacillota</taxon>
        <taxon>Bacilli</taxon>
        <taxon>Bacillales</taxon>
        <taxon>Bacillaceae</taxon>
        <taxon>Heyndrickxia</taxon>
    </lineage>
</organism>
<name>A0AB37HJ52_9BACI</name>
<dbReference type="Gene3D" id="3.40.50.1000">
    <property type="entry name" value="HAD superfamily/HAD-like"/>
    <property type="match status" value="1"/>
</dbReference>
<dbReference type="Pfam" id="PF13419">
    <property type="entry name" value="HAD_2"/>
    <property type="match status" value="1"/>
</dbReference>
<dbReference type="PANTHER" id="PTHR18901:SF38">
    <property type="entry name" value="PSEUDOURIDINE-5'-PHOSPHATASE"/>
    <property type="match status" value="1"/>
</dbReference>
<dbReference type="SFLD" id="SFLDG01135">
    <property type="entry name" value="C1.5.6:_HAD__Beta-PGM__Phospha"/>
    <property type="match status" value="1"/>
</dbReference>
<dbReference type="Proteomes" id="UP000595512">
    <property type="component" value="Chromosome"/>
</dbReference>
<dbReference type="InterPro" id="IPR023198">
    <property type="entry name" value="PGP-like_dom2"/>
</dbReference>
<evidence type="ECO:0000256" key="1">
    <source>
        <dbReference type="ARBA" id="ARBA00006171"/>
    </source>
</evidence>
<dbReference type="KEGG" id="hspo:JGZ69_10630"/>
<accession>A0AB37HJ52</accession>
<keyword evidence="2" id="KW-0479">Metal-binding</keyword>
<dbReference type="PRINTS" id="PR00413">
    <property type="entry name" value="HADHALOGNASE"/>
</dbReference>
<evidence type="ECO:0000256" key="2">
    <source>
        <dbReference type="ARBA" id="ARBA00022723"/>
    </source>
</evidence>
<dbReference type="SFLD" id="SFLDG01129">
    <property type="entry name" value="C1.5:_HAD__Beta-PGM__Phosphata"/>
    <property type="match status" value="1"/>
</dbReference>